<feature type="chain" id="PRO_5022052059" evidence="1">
    <location>
        <begin position="25"/>
        <end position="295"/>
    </location>
</feature>
<protein>
    <submittedName>
        <fullName evidence="3">Uncaracterized surface protein containing fasciclin (FAS1) repeats</fullName>
    </submittedName>
</protein>
<dbReference type="PROSITE" id="PS50213">
    <property type="entry name" value="FAS1"/>
    <property type="match status" value="2"/>
</dbReference>
<evidence type="ECO:0000313" key="4">
    <source>
        <dbReference type="Proteomes" id="UP000317593"/>
    </source>
</evidence>
<dbReference type="EMBL" id="FXTH01000002">
    <property type="protein sequence ID" value="SMO42591.1"/>
    <property type="molecule type" value="Genomic_DNA"/>
</dbReference>
<proteinExistence type="predicted"/>
<dbReference type="Proteomes" id="UP000317593">
    <property type="component" value="Unassembled WGS sequence"/>
</dbReference>
<dbReference type="Pfam" id="PF02469">
    <property type="entry name" value="Fasciclin"/>
    <property type="match status" value="2"/>
</dbReference>
<feature type="domain" description="FAS1" evidence="2">
    <location>
        <begin position="170"/>
        <end position="290"/>
    </location>
</feature>
<keyword evidence="4" id="KW-1185">Reference proteome</keyword>
<dbReference type="OrthoDB" id="1144324at2"/>
<dbReference type="SMART" id="SM00554">
    <property type="entry name" value="FAS1"/>
    <property type="match status" value="2"/>
</dbReference>
<reference evidence="3 4" key="1">
    <citation type="submission" date="2017-05" db="EMBL/GenBank/DDBJ databases">
        <authorList>
            <person name="Varghese N."/>
            <person name="Submissions S."/>
        </authorList>
    </citation>
    <scope>NUCLEOTIDE SEQUENCE [LARGE SCALE GENOMIC DNA]</scope>
    <source>
        <strain evidence="3 4">DSM 21194</strain>
    </source>
</reference>
<dbReference type="Gene3D" id="2.30.180.10">
    <property type="entry name" value="FAS1 domain"/>
    <property type="match status" value="2"/>
</dbReference>
<evidence type="ECO:0000259" key="2">
    <source>
        <dbReference type="PROSITE" id="PS50213"/>
    </source>
</evidence>
<name>A0A521B6F6_9BACT</name>
<dbReference type="InterPro" id="IPR036378">
    <property type="entry name" value="FAS1_dom_sf"/>
</dbReference>
<feature type="domain" description="FAS1" evidence="2">
    <location>
        <begin position="38"/>
        <end position="165"/>
    </location>
</feature>
<keyword evidence="1" id="KW-0732">Signal</keyword>
<sequence>MQSIVNNRFCLLPVILLISSLALTSCLDSSTDTNQGASKNLLEQAQSYADFDTFVDIISDTELNTTIANEGPLTLLVPTNDAFDALPSGTLESLTDEQLIDILSYHVIEQIIDLNQLSAEETFTSMQGDNIFFVISNDSLYINGSNYVGGVGASNGVLYATDQVLFPDAYLDVTGLVHKRKQLSELDKSIDNTGLASTLEDTSSAYTIFAPSNTALQNAELSADTLKYHVVSGKLLSQDFSSSQTYTTLNGKELSVEVSGSSVTINGEAAVTTADIEGVNGVVHIIDTALAPPSE</sequence>
<accession>A0A521B6F6</accession>
<dbReference type="InterPro" id="IPR000782">
    <property type="entry name" value="FAS1_domain"/>
</dbReference>
<dbReference type="FunFam" id="2.30.180.10:FF:000032">
    <property type="entry name" value="Fasciclin domain-containing protein, putative"/>
    <property type="match status" value="1"/>
</dbReference>
<dbReference type="InterPro" id="IPR050904">
    <property type="entry name" value="Adhesion/Biosynth-related"/>
</dbReference>
<dbReference type="PANTHER" id="PTHR10900">
    <property type="entry name" value="PERIOSTIN-RELATED"/>
    <property type="match status" value="1"/>
</dbReference>
<gene>
    <name evidence="3" type="ORF">SAMN06265218_102229</name>
</gene>
<organism evidence="3 4">
    <name type="scientific">Fodinibius sediminis</name>
    <dbReference type="NCBI Taxonomy" id="1214077"/>
    <lineage>
        <taxon>Bacteria</taxon>
        <taxon>Pseudomonadati</taxon>
        <taxon>Balneolota</taxon>
        <taxon>Balneolia</taxon>
        <taxon>Balneolales</taxon>
        <taxon>Balneolaceae</taxon>
        <taxon>Fodinibius</taxon>
    </lineage>
</organism>
<dbReference type="PANTHER" id="PTHR10900:SF77">
    <property type="entry name" value="FI19380P1"/>
    <property type="match status" value="1"/>
</dbReference>
<evidence type="ECO:0000256" key="1">
    <source>
        <dbReference type="SAM" id="SignalP"/>
    </source>
</evidence>
<feature type="signal peptide" evidence="1">
    <location>
        <begin position="1"/>
        <end position="24"/>
    </location>
</feature>
<dbReference type="SUPFAM" id="SSF82153">
    <property type="entry name" value="FAS1 domain"/>
    <property type="match status" value="2"/>
</dbReference>
<evidence type="ECO:0000313" key="3">
    <source>
        <dbReference type="EMBL" id="SMO42591.1"/>
    </source>
</evidence>
<dbReference type="AlphaFoldDB" id="A0A521B6F6"/>
<dbReference type="GO" id="GO:0005615">
    <property type="term" value="C:extracellular space"/>
    <property type="evidence" value="ECO:0007669"/>
    <property type="project" value="TreeGrafter"/>
</dbReference>